<evidence type="ECO:0000313" key="1">
    <source>
        <dbReference type="EMBL" id="MBD1602285.1"/>
    </source>
</evidence>
<organism evidence="1 2">
    <name type="scientific">Pseudomonas typographi</name>
    <dbReference type="NCBI Taxonomy" id="2715964"/>
    <lineage>
        <taxon>Bacteria</taxon>
        <taxon>Pseudomonadati</taxon>
        <taxon>Pseudomonadota</taxon>
        <taxon>Gammaproteobacteria</taxon>
        <taxon>Pseudomonadales</taxon>
        <taxon>Pseudomonadaceae</taxon>
        <taxon>Pseudomonas</taxon>
    </lineage>
</organism>
<accession>A0ABR7Z9P9</accession>
<dbReference type="Proteomes" id="UP000805841">
    <property type="component" value="Unassembled WGS sequence"/>
</dbReference>
<protein>
    <recommendedName>
        <fullName evidence="3">Recombination-associated protein RdgC</fullName>
    </recommendedName>
</protein>
<keyword evidence="2" id="KW-1185">Reference proteome</keyword>
<evidence type="ECO:0008006" key="3">
    <source>
        <dbReference type="Google" id="ProtNLM"/>
    </source>
</evidence>
<sequence>MRSANKSKTIHYKSVFITGDIIIQDALKKALSKDGVAAKPANRQQKINNDDDAVTFINRFSEFNGMTFCQLVILETGKKQPFITVDDEAEYYSIDSLASEKIPDSKEIEESENLSAEQIKAEKARKRREFLDSMLYFGVIGNHMVVLQSSSLRSRELESHLSWLLGTCTTIVPANSMLVLKDKPAESVYEKMRAKPVKSIKLGAPLTSELHNDPSAPIAPRTEMTETEETHANKVRFVPQGMAASILKAALPEGFLEKLDLHDSLDDANIHVALEITYLRKTTKIGQTVIDSVATSLRHLPESDVVINLQGGGKIRGDELKLSGNISVKSMENGLIDEGLLFHEMHNWLISKISASEIDTNQEAT</sequence>
<dbReference type="RefSeq" id="WP_190427081.1">
    <property type="nucleotide sequence ID" value="NZ_JAAOCA010000061.1"/>
</dbReference>
<reference evidence="1 2" key="1">
    <citation type="journal article" date="2020" name="Insects">
        <title>Bacteria Belonging to Pseudomonas typographi sp. nov. from the Bark Beetle Ips typographus Have Genomic Potential to Aid in the Host Ecology.</title>
        <authorList>
            <person name="Peral-Aranega E."/>
            <person name="Saati-Santamaria Z."/>
            <person name="Kolarik M."/>
            <person name="Rivas R."/>
            <person name="Garcia-Fraile P."/>
        </authorList>
    </citation>
    <scope>NUCLEOTIDE SEQUENCE [LARGE SCALE GENOMIC DNA]</scope>
    <source>
        <strain evidence="1 2">CA3A</strain>
    </source>
</reference>
<name>A0ABR7Z9P9_9PSED</name>
<evidence type="ECO:0000313" key="2">
    <source>
        <dbReference type="Proteomes" id="UP000805841"/>
    </source>
</evidence>
<gene>
    <name evidence="1" type="ORF">HAQ05_26760</name>
</gene>
<dbReference type="EMBL" id="JAAOCA010000061">
    <property type="protein sequence ID" value="MBD1602285.1"/>
    <property type="molecule type" value="Genomic_DNA"/>
</dbReference>
<proteinExistence type="predicted"/>
<comment type="caution">
    <text evidence="1">The sequence shown here is derived from an EMBL/GenBank/DDBJ whole genome shotgun (WGS) entry which is preliminary data.</text>
</comment>